<proteinExistence type="predicted"/>
<dbReference type="AlphaFoldDB" id="A0A8S3YHX7"/>
<gene>
    <name evidence="2" type="ORF">CUNI_LOCUS510</name>
</gene>
<dbReference type="EMBL" id="CAJHNH020000058">
    <property type="protein sequence ID" value="CAG5114952.1"/>
    <property type="molecule type" value="Genomic_DNA"/>
</dbReference>
<sequence length="106" mass="12147">MFVHKTVSNSNKMSTENKRRKRKRLTTLRTSSYIHHEYANTSATHPSPVLTSHLPRIWQFVARHVFKTTIIATSIAFSVLHKDVTSFLLSVTAFAIHRLLYSSVPP</sequence>
<keyword evidence="3" id="KW-1185">Reference proteome</keyword>
<accession>A0A8S3YHX7</accession>
<feature type="region of interest" description="Disordered" evidence="1">
    <location>
        <begin position="1"/>
        <end position="23"/>
    </location>
</feature>
<dbReference type="Proteomes" id="UP000678393">
    <property type="component" value="Unassembled WGS sequence"/>
</dbReference>
<name>A0A8S3YHX7_9EUPU</name>
<organism evidence="2 3">
    <name type="scientific">Candidula unifasciata</name>
    <dbReference type="NCBI Taxonomy" id="100452"/>
    <lineage>
        <taxon>Eukaryota</taxon>
        <taxon>Metazoa</taxon>
        <taxon>Spiralia</taxon>
        <taxon>Lophotrochozoa</taxon>
        <taxon>Mollusca</taxon>
        <taxon>Gastropoda</taxon>
        <taxon>Heterobranchia</taxon>
        <taxon>Euthyneura</taxon>
        <taxon>Panpulmonata</taxon>
        <taxon>Eupulmonata</taxon>
        <taxon>Stylommatophora</taxon>
        <taxon>Helicina</taxon>
        <taxon>Helicoidea</taxon>
        <taxon>Geomitridae</taxon>
        <taxon>Candidula</taxon>
    </lineage>
</organism>
<evidence type="ECO:0000313" key="2">
    <source>
        <dbReference type="EMBL" id="CAG5114952.1"/>
    </source>
</evidence>
<reference evidence="2" key="1">
    <citation type="submission" date="2021-04" db="EMBL/GenBank/DDBJ databases">
        <authorList>
            <consortium name="Molecular Ecology Group"/>
        </authorList>
    </citation>
    <scope>NUCLEOTIDE SEQUENCE</scope>
</reference>
<feature type="compositionally biased region" description="Polar residues" evidence="1">
    <location>
        <begin position="1"/>
        <end position="14"/>
    </location>
</feature>
<evidence type="ECO:0000256" key="1">
    <source>
        <dbReference type="SAM" id="MobiDB-lite"/>
    </source>
</evidence>
<evidence type="ECO:0000313" key="3">
    <source>
        <dbReference type="Proteomes" id="UP000678393"/>
    </source>
</evidence>
<protein>
    <submittedName>
        <fullName evidence="2">Uncharacterized protein</fullName>
    </submittedName>
</protein>
<comment type="caution">
    <text evidence="2">The sequence shown here is derived from an EMBL/GenBank/DDBJ whole genome shotgun (WGS) entry which is preliminary data.</text>
</comment>